<protein>
    <recommendedName>
        <fullName evidence="9">O-acyltransferase</fullName>
    </recommendedName>
</protein>
<keyword evidence="5 9" id="KW-0256">Endoplasmic reticulum</keyword>
<evidence type="ECO:0000256" key="6">
    <source>
        <dbReference type="ARBA" id="ARBA00022989"/>
    </source>
</evidence>
<evidence type="ECO:0000256" key="4">
    <source>
        <dbReference type="ARBA" id="ARBA00022692"/>
    </source>
</evidence>
<feature type="transmembrane region" description="Helical" evidence="12">
    <location>
        <begin position="349"/>
        <end position="368"/>
    </location>
</feature>
<evidence type="ECO:0000256" key="10">
    <source>
        <dbReference type="PIRSR" id="PIRSR000439-1"/>
    </source>
</evidence>
<dbReference type="InterPro" id="IPR014371">
    <property type="entry name" value="Oat_ACAT_DAG_ARE"/>
</dbReference>
<evidence type="ECO:0000313" key="13">
    <source>
        <dbReference type="EMBL" id="KAL3085890.1"/>
    </source>
</evidence>
<dbReference type="GO" id="GO:0008374">
    <property type="term" value="F:O-acyltransferase activity"/>
    <property type="evidence" value="ECO:0007669"/>
    <property type="project" value="UniProtKB-ARBA"/>
</dbReference>
<reference evidence="13 14" key="1">
    <citation type="submission" date="2024-10" db="EMBL/GenBank/DDBJ databases">
        <authorList>
            <person name="Kim D."/>
        </authorList>
    </citation>
    <scope>NUCLEOTIDE SEQUENCE [LARGE SCALE GENOMIC DNA]</scope>
    <source>
        <strain evidence="13">BH-2024</strain>
    </source>
</reference>
<feature type="region of interest" description="Disordered" evidence="11">
    <location>
        <begin position="21"/>
        <end position="136"/>
    </location>
</feature>
<gene>
    <name evidence="13" type="ORF">niasHT_034120</name>
</gene>
<comment type="subcellular location">
    <subcellularLocation>
        <location evidence="1 9">Endoplasmic reticulum membrane</location>
        <topology evidence="1 9">Multi-pass membrane protein</topology>
    </subcellularLocation>
</comment>
<feature type="transmembrane region" description="Helical" evidence="12">
    <location>
        <begin position="527"/>
        <end position="549"/>
    </location>
</feature>
<dbReference type="PIRSF" id="PIRSF000439">
    <property type="entry name" value="Oat_ACAT_DAG_ARE"/>
    <property type="match status" value="1"/>
</dbReference>
<organism evidence="13 14">
    <name type="scientific">Heterodera trifolii</name>
    <dbReference type="NCBI Taxonomy" id="157864"/>
    <lineage>
        <taxon>Eukaryota</taxon>
        <taxon>Metazoa</taxon>
        <taxon>Ecdysozoa</taxon>
        <taxon>Nematoda</taxon>
        <taxon>Chromadorea</taxon>
        <taxon>Rhabditida</taxon>
        <taxon>Tylenchina</taxon>
        <taxon>Tylenchomorpha</taxon>
        <taxon>Tylenchoidea</taxon>
        <taxon>Heteroderidae</taxon>
        <taxon>Heteroderinae</taxon>
        <taxon>Heterodera</taxon>
    </lineage>
</organism>
<keyword evidence="8 9" id="KW-0012">Acyltransferase</keyword>
<feature type="transmembrane region" description="Helical" evidence="12">
    <location>
        <begin position="159"/>
        <end position="183"/>
    </location>
</feature>
<keyword evidence="3 9" id="KW-0808">Transferase</keyword>
<dbReference type="EMBL" id="JBICBT010001051">
    <property type="protein sequence ID" value="KAL3085890.1"/>
    <property type="molecule type" value="Genomic_DNA"/>
</dbReference>
<feature type="transmembrane region" description="Helical" evidence="12">
    <location>
        <begin position="237"/>
        <end position="258"/>
    </location>
</feature>
<feature type="compositionally biased region" description="Acidic residues" evidence="11">
    <location>
        <begin position="56"/>
        <end position="71"/>
    </location>
</feature>
<dbReference type="GO" id="GO:0005789">
    <property type="term" value="C:endoplasmic reticulum membrane"/>
    <property type="evidence" value="ECO:0007669"/>
    <property type="project" value="UniProtKB-SubCell"/>
</dbReference>
<feature type="transmembrane region" description="Helical" evidence="12">
    <location>
        <begin position="380"/>
        <end position="409"/>
    </location>
</feature>
<dbReference type="InterPro" id="IPR004299">
    <property type="entry name" value="MBOAT_fam"/>
</dbReference>
<dbReference type="Proteomes" id="UP001620626">
    <property type="component" value="Unassembled WGS sequence"/>
</dbReference>
<feature type="transmembrane region" description="Helical" evidence="12">
    <location>
        <begin position="204"/>
        <end position="225"/>
    </location>
</feature>
<evidence type="ECO:0000256" key="7">
    <source>
        <dbReference type="ARBA" id="ARBA00023136"/>
    </source>
</evidence>
<keyword evidence="6 12" id="KW-1133">Transmembrane helix</keyword>
<dbReference type="AlphaFoldDB" id="A0ABD2J5Y1"/>
<feature type="transmembrane region" description="Helical" evidence="12">
    <location>
        <begin position="495"/>
        <end position="515"/>
    </location>
</feature>
<feature type="compositionally biased region" description="Polar residues" evidence="11">
    <location>
        <begin position="28"/>
        <end position="44"/>
    </location>
</feature>
<comment type="caution">
    <text evidence="13">The sequence shown here is derived from an EMBL/GenBank/DDBJ whole genome shotgun (WGS) entry which is preliminary data.</text>
</comment>
<evidence type="ECO:0000256" key="12">
    <source>
        <dbReference type="SAM" id="Phobius"/>
    </source>
</evidence>
<evidence type="ECO:0000313" key="14">
    <source>
        <dbReference type="Proteomes" id="UP001620626"/>
    </source>
</evidence>
<evidence type="ECO:0000256" key="11">
    <source>
        <dbReference type="SAM" id="MobiDB-lite"/>
    </source>
</evidence>
<dbReference type="Pfam" id="PF03062">
    <property type="entry name" value="MBOAT"/>
    <property type="match status" value="1"/>
</dbReference>
<dbReference type="PANTHER" id="PTHR10408">
    <property type="entry name" value="STEROL O-ACYLTRANSFERASE"/>
    <property type="match status" value="1"/>
</dbReference>
<feature type="active site" evidence="10">
    <location>
        <position position="485"/>
    </location>
</feature>
<accession>A0ABD2J5Y1</accession>
<evidence type="ECO:0000256" key="8">
    <source>
        <dbReference type="ARBA" id="ARBA00023315"/>
    </source>
</evidence>
<keyword evidence="14" id="KW-1185">Reference proteome</keyword>
<evidence type="ECO:0000256" key="3">
    <source>
        <dbReference type="ARBA" id="ARBA00022679"/>
    </source>
</evidence>
<evidence type="ECO:0000256" key="1">
    <source>
        <dbReference type="ARBA" id="ARBA00004477"/>
    </source>
</evidence>
<keyword evidence="4 12" id="KW-0812">Transmembrane</keyword>
<keyword evidence="7 9" id="KW-0472">Membrane</keyword>
<feature type="transmembrane region" description="Helical" evidence="12">
    <location>
        <begin position="468"/>
        <end position="489"/>
    </location>
</feature>
<evidence type="ECO:0000256" key="2">
    <source>
        <dbReference type="ARBA" id="ARBA00009010"/>
    </source>
</evidence>
<name>A0ABD2J5Y1_9BILA</name>
<sequence length="576" mass="67591">MNDDDLFPPPPFYFRLPKFVRSVPPSPSVTHSADQQQQPNTTQLAALPVTMRPIEEDTDELASDFDDDPVDEQQQHDQNEQQQHDGDGEDVAKATEGGTTTVCRRAEQPPPPQYGSVASKQQQQLQQQKSRPGFREKHFKNEAPLLEQYFDLNDGQHVVLFNFFTAVFFLMVMAAWAQDFYLYGNPFHHLWLIAWNFHQLPQTLLIWSIMFCSTILCPFFGIFLWHNLAPPEATTVWPRVLLTMGYIVYQLAFFYYSIRAIFWLNLQGACSFIITCENTRIAMKIHSFFRESLANYGTVQRSEKSGENESSEGSCLDQFIYFMFCPTFIYRDEYPQSPTRSWRKVGRHLVGCLASMYFVSLCFSQWIIPHFSALSYPEDIRMHLLLATIFPSIIPGSIALFLGIFYGLLHSWLSMFAEALRFADRRFYANWWSSRNMAEYYRNWNLVVHDWLYAYIYRDISMLLGMRWGPAVSQCLVFFLSAFFHEYWFSVSLRMFYPAIFTLYFIFGGIFFLISRMIKRQYVWNTLMWWNLLIGTGIFVVGYASEWYARQRCAQVYQNVLVDTLVPRSWACHRIS</sequence>
<feature type="compositionally biased region" description="Basic and acidic residues" evidence="11">
    <location>
        <begin position="73"/>
        <end position="93"/>
    </location>
</feature>
<dbReference type="PANTHER" id="PTHR10408:SF8">
    <property type="entry name" value="O-ACYLTRANSFERASE"/>
    <property type="match status" value="1"/>
</dbReference>
<proteinExistence type="inferred from homology"/>
<comment type="similarity">
    <text evidence="2 9">Belongs to the membrane-bound acyltransferase family. Sterol o-acyltransferase subfamily.</text>
</comment>
<evidence type="ECO:0000256" key="5">
    <source>
        <dbReference type="ARBA" id="ARBA00022824"/>
    </source>
</evidence>
<evidence type="ECO:0000256" key="9">
    <source>
        <dbReference type="PIRNR" id="PIRNR000439"/>
    </source>
</evidence>